<dbReference type="RefSeq" id="WP_253460480.1">
    <property type="nucleotide sequence ID" value="NZ_JBGFFX010000006.1"/>
</dbReference>
<protein>
    <submittedName>
        <fullName evidence="1">Uncharacterized protein</fullName>
    </submittedName>
</protein>
<accession>A0ABV4E8H5</accession>
<dbReference type="Proteomes" id="UP001565243">
    <property type="component" value="Unassembled WGS sequence"/>
</dbReference>
<name>A0ABV4E8H5_9GAMM</name>
<comment type="caution">
    <text evidence="1">The sequence shown here is derived from an EMBL/GenBank/DDBJ whole genome shotgun (WGS) entry which is preliminary data.</text>
</comment>
<evidence type="ECO:0000313" key="1">
    <source>
        <dbReference type="EMBL" id="MEY8771219.1"/>
    </source>
</evidence>
<organism evidence="1 2">
    <name type="scientific">Erwinia aeris</name>
    <dbReference type="NCBI Taxonomy" id="3239803"/>
    <lineage>
        <taxon>Bacteria</taxon>
        <taxon>Pseudomonadati</taxon>
        <taxon>Pseudomonadota</taxon>
        <taxon>Gammaproteobacteria</taxon>
        <taxon>Enterobacterales</taxon>
        <taxon>Erwiniaceae</taxon>
        <taxon>Erwinia</taxon>
    </lineage>
</organism>
<gene>
    <name evidence="1" type="ORF">AB6T85_12410</name>
</gene>
<keyword evidence="2" id="KW-1185">Reference proteome</keyword>
<sequence>MTIIIWKKSRPAGTSKSRYKARRAEMQKVLAQEEQLARRITRTLAGCSLRVLKAVHK</sequence>
<reference evidence="1 2" key="1">
    <citation type="submission" date="2024-07" db="EMBL/GenBank/DDBJ databases">
        <authorList>
            <person name="Hebao G."/>
        </authorList>
    </citation>
    <scope>NUCLEOTIDE SEQUENCE [LARGE SCALE GENOMIC DNA]</scope>
    <source>
        <strain evidence="1 2">ACCC 02193</strain>
    </source>
</reference>
<dbReference type="EMBL" id="JBGFFX010000006">
    <property type="protein sequence ID" value="MEY8771219.1"/>
    <property type="molecule type" value="Genomic_DNA"/>
</dbReference>
<evidence type="ECO:0000313" key="2">
    <source>
        <dbReference type="Proteomes" id="UP001565243"/>
    </source>
</evidence>
<proteinExistence type="predicted"/>